<keyword evidence="5 8" id="KW-0472">Membrane</keyword>
<dbReference type="InterPro" id="IPR024791">
    <property type="entry name" value="Cyt_c/ubiquinol_Oxase_su3"/>
</dbReference>
<dbReference type="RefSeq" id="WP_380254661.1">
    <property type="nucleotide sequence ID" value="NZ_JBHUII010000013.1"/>
</dbReference>
<evidence type="ECO:0000256" key="8">
    <source>
        <dbReference type="SAM" id="Phobius"/>
    </source>
</evidence>
<proteinExistence type="inferred from homology"/>
<evidence type="ECO:0000256" key="3">
    <source>
        <dbReference type="ARBA" id="ARBA00022692"/>
    </source>
</evidence>
<dbReference type="CDD" id="cd02862">
    <property type="entry name" value="NorE_like"/>
    <property type="match status" value="1"/>
</dbReference>
<evidence type="ECO:0000313" key="11">
    <source>
        <dbReference type="Proteomes" id="UP001597294"/>
    </source>
</evidence>
<evidence type="ECO:0000256" key="1">
    <source>
        <dbReference type="ARBA" id="ARBA00004141"/>
    </source>
</evidence>
<dbReference type="SUPFAM" id="SSF81452">
    <property type="entry name" value="Cytochrome c oxidase subunit III-like"/>
    <property type="match status" value="1"/>
</dbReference>
<dbReference type="InterPro" id="IPR013833">
    <property type="entry name" value="Cyt_c_oxidase_su3_a-hlx"/>
</dbReference>
<organism evidence="10 11">
    <name type="scientific">Kiloniella antarctica</name>
    <dbReference type="NCBI Taxonomy" id="1550907"/>
    <lineage>
        <taxon>Bacteria</taxon>
        <taxon>Pseudomonadati</taxon>
        <taxon>Pseudomonadota</taxon>
        <taxon>Alphaproteobacteria</taxon>
        <taxon>Rhodospirillales</taxon>
        <taxon>Kiloniellaceae</taxon>
        <taxon>Kiloniella</taxon>
    </lineage>
</organism>
<dbReference type="PANTHER" id="PTHR11403">
    <property type="entry name" value="CYTOCHROME C OXIDASE SUBUNIT III"/>
    <property type="match status" value="1"/>
</dbReference>
<keyword evidence="3 6" id="KW-0812">Transmembrane</keyword>
<name>A0ABW5BS88_9PROT</name>
<feature type="transmembrane region" description="Helical" evidence="8">
    <location>
        <begin position="99"/>
        <end position="118"/>
    </location>
</feature>
<reference evidence="11" key="1">
    <citation type="journal article" date="2019" name="Int. J. Syst. Evol. Microbiol.">
        <title>The Global Catalogue of Microorganisms (GCM) 10K type strain sequencing project: providing services to taxonomists for standard genome sequencing and annotation.</title>
        <authorList>
            <consortium name="The Broad Institute Genomics Platform"/>
            <consortium name="The Broad Institute Genome Sequencing Center for Infectious Disease"/>
            <person name="Wu L."/>
            <person name="Ma J."/>
        </authorList>
    </citation>
    <scope>NUCLEOTIDE SEQUENCE [LARGE SCALE GENOMIC DNA]</scope>
    <source>
        <strain evidence="11">CGMCC 4.7192</strain>
    </source>
</reference>
<feature type="compositionally biased region" description="Polar residues" evidence="7">
    <location>
        <begin position="19"/>
        <end position="37"/>
    </location>
</feature>
<dbReference type="EMBL" id="JBHUII010000013">
    <property type="protein sequence ID" value="MFD2207726.1"/>
    <property type="molecule type" value="Genomic_DNA"/>
</dbReference>
<dbReference type="PROSITE" id="PS50253">
    <property type="entry name" value="COX3"/>
    <property type="match status" value="1"/>
</dbReference>
<gene>
    <name evidence="10" type="ORF">ACFSKO_19090</name>
</gene>
<evidence type="ECO:0000256" key="2">
    <source>
        <dbReference type="ARBA" id="ARBA00010581"/>
    </source>
</evidence>
<dbReference type="Gene3D" id="1.20.120.80">
    <property type="entry name" value="Cytochrome c oxidase, subunit III, four-helix bundle"/>
    <property type="match status" value="1"/>
</dbReference>
<dbReference type="Pfam" id="PF00510">
    <property type="entry name" value="COX3"/>
    <property type="match status" value="1"/>
</dbReference>
<dbReference type="PANTHER" id="PTHR11403:SF6">
    <property type="entry name" value="NITRIC OXIDE REDUCTASE SUBUNIT E"/>
    <property type="match status" value="1"/>
</dbReference>
<feature type="transmembrane region" description="Helical" evidence="8">
    <location>
        <begin position="205"/>
        <end position="226"/>
    </location>
</feature>
<evidence type="ECO:0000256" key="7">
    <source>
        <dbReference type="SAM" id="MobiDB-lite"/>
    </source>
</evidence>
<dbReference type="InterPro" id="IPR035973">
    <property type="entry name" value="Cyt_c_oxidase_su3-like_sf"/>
</dbReference>
<evidence type="ECO:0000256" key="4">
    <source>
        <dbReference type="ARBA" id="ARBA00022989"/>
    </source>
</evidence>
<dbReference type="Proteomes" id="UP001597294">
    <property type="component" value="Unassembled WGS sequence"/>
</dbReference>
<sequence>MHPPDKDSDFYEIYLKEIQGSSNPANREQPPLTNSDQITDRQESDQSAWGPLDALPGNPMMWILIISELMVFGLLLAGYCVKFLENPELFINSQAQLNRLIGGLNTLTLITSGLFAALANEASKDNKAFLSRVFLSLTAALGLVFLVLKFYEYSEKAALEISIETNSFYTLFYLMTGFHAAHVIFGLLLLGLVSCYNRRENIQTACAFWHMVDLIWLILYPILYLVR</sequence>
<protein>
    <submittedName>
        <fullName evidence="10">Cytochrome c oxidase subunit 3 family protein</fullName>
    </submittedName>
</protein>
<dbReference type="InterPro" id="IPR000298">
    <property type="entry name" value="Cyt_c_oxidase-like_su3"/>
</dbReference>
<feature type="transmembrane region" description="Helical" evidence="8">
    <location>
        <begin position="61"/>
        <end position="79"/>
    </location>
</feature>
<keyword evidence="11" id="KW-1185">Reference proteome</keyword>
<keyword evidence="4 8" id="KW-1133">Transmembrane helix</keyword>
<evidence type="ECO:0000313" key="10">
    <source>
        <dbReference type="EMBL" id="MFD2207726.1"/>
    </source>
</evidence>
<evidence type="ECO:0000256" key="6">
    <source>
        <dbReference type="RuleBase" id="RU003376"/>
    </source>
</evidence>
<feature type="transmembrane region" description="Helical" evidence="8">
    <location>
        <begin position="130"/>
        <end position="151"/>
    </location>
</feature>
<comment type="subcellular location">
    <subcellularLocation>
        <location evidence="6">Cell membrane</location>
        <topology evidence="6">Multi-pass membrane protein</topology>
    </subcellularLocation>
    <subcellularLocation>
        <location evidence="1">Membrane</location>
        <topology evidence="1">Multi-pass membrane protein</topology>
    </subcellularLocation>
</comment>
<feature type="region of interest" description="Disordered" evidence="7">
    <location>
        <begin position="19"/>
        <end position="43"/>
    </location>
</feature>
<evidence type="ECO:0000259" key="9">
    <source>
        <dbReference type="PROSITE" id="PS50253"/>
    </source>
</evidence>
<comment type="similarity">
    <text evidence="2 6">Belongs to the cytochrome c oxidase subunit 3 family.</text>
</comment>
<accession>A0ABW5BS88</accession>
<comment type="caution">
    <text evidence="10">The sequence shown here is derived from an EMBL/GenBank/DDBJ whole genome shotgun (WGS) entry which is preliminary data.</text>
</comment>
<evidence type="ECO:0000256" key="5">
    <source>
        <dbReference type="ARBA" id="ARBA00023136"/>
    </source>
</evidence>
<feature type="transmembrane region" description="Helical" evidence="8">
    <location>
        <begin position="171"/>
        <end position="193"/>
    </location>
</feature>
<feature type="domain" description="Heme-copper oxidase subunit III family profile" evidence="9">
    <location>
        <begin position="61"/>
        <end position="227"/>
    </location>
</feature>